<dbReference type="Gene3D" id="3.40.50.300">
    <property type="entry name" value="P-loop containing nucleotide triphosphate hydrolases"/>
    <property type="match status" value="1"/>
</dbReference>
<comment type="caution">
    <text evidence="3">The sequence shown here is derived from an EMBL/GenBank/DDBJ whole genome shotgun (WGS) entry which is preliminary data.</text>
</comment>
<proteinExistence type="predicted"/>
<sequence>MARGKILIAVIGVTGAGKTTFVNTATGENSLEANDDVDSVTEEAVSVTCSVDKQSVTLIDTPGFDDRKRTEVDILKLVAKHLMDTYRDGTKLNGVIFLQPINQPRVGAAEGSRTRLFKKLLGEEAFRRVVIGGTMWTDRADAERKMGQRAQRQDIWGDMVQGGAKMVAYDNTPEGAAEIIRILMKNKPGDLLIQKELASGKGLEETAAGREIEKQKGEDIAKLTAELRDLKQDREATAAEIRELQDKIYQREEEIMDLKRGC</sequence>
<feature type="coiled-coil region" evidence="1">
    <location>
        <begin position="213"/>
        <end position="261"/>
    </location>
</feature>
<evidence type="ECO:0000259" key="2">
    <source>
        <dbReference type="Pfam" id="PF01926"/>
    </source>
</evidence>
<keyword evidence="1" id="KW-0175">Coiled coil</keyword>
<dbReference type="EMBL" id="MU853606">
    <property type="protein sequence ID" value="KAK4141807.1"/>
    <property type="molecule type" value="Genomic_DNA"/>
</dbReference>
<dbReference type="AlphaFoldDB" id="A0AAN6UZ06"/>
<protein>
    <recommendedName>
        <fullName evidence="2">G domain-containing protein</fullName>
    </recommendedName>
</protein>
<accession>A0AAN6UZ06</accession>
<dbReference type="Proteomes" id="UP001302676">
    <property type="component" value="Unassembled WGS sequence"/>
</dbReference>
<dbReference type="GO" id="GO:0005525">
    <property type="term" value="F:GTP binding"/>
    <property type="evidence" value="ECO:0007669"/>
    <property type="project" value="InterPro"/>
</dbReference>
<evidence type="ECO:0000256" key="1">
    <source>
        <dbReference type="SAM" id="Coils"/>
    </source>
</evidence>
<reference evidence="3" key="2">
    <citation type="submission" date="2023-05" db="EMBL/GenBank/DDBJ databases">
        <authorList>
            <consortium name="Lawrence Berkeley National Laboratory"/>
            <person name="Steindorff A."/>
            <person name="Hensen N."/>
            <person name="Bonometti L."/>
            <person name="Westerberg I."/>
            <person name="Brannstrom I.O."/>
            <person name="Guillou S."/>
            <person name="Cros-Aarteil S."/>
            <person name="Calhoun S."/>
            <person name="Haridas S."/>
            <person name="Kuo A."/>
            <person name="Mondo S."/>
            <person name="Pangilinan J."/>
            <person name="Riley R."/>
            <person name="Labutti K."/>
            <person name="Andreopoulos B."/>
            <person name="Lipzen A."/>
            <person name="Chen C."/>
            <person name="Yanf M."/>
            <person name="Daum C."/>
            <person name="Ng V."/>
            <person name="Clum A."/>
            <person name="Ohm R."/>
            <person name="Martin F."/>
            <person name="Silar P."/>
            <person name="Natvig D."/>
            <person name="Lalanne C."/>
            <person name="Gautier V."/>
            <person name="Ament-Velasquez S.L."/>
            <person name="Kruys A."/>
            <person name="Hutchinson M.I."/>
            <person name="Powell A.J."/>
            <person name="Barry K."/>
            <person name="Miller A.N."/>
            <person name="Grigoriev I.V."/>
            <person name="Debuchy R."/>
            <person name="Gladieux P."/>
            <person name="Thoren M.H."/>
            <person name="Johannesson H."/>
        </authorList>
    </citation>
    <scope>NUCLEOTIDE SEQUENCE</scope>
    <source>
        <strain evidence="3">CBS 141.50</strain>
    </source>
</reference>
<gene>
    <name evidence="3" type="ORF">C8A04DRAFT_30652</name>
</gene>
<evidence type="ECO:0000313" key="4">
    <source>
        <dbReference type="Proteomes" id="UP001302676"/>
    </source>
</evidence>
<organism evidence="3 4">
    <name type="scientific">Dichotomopilus funicola</name>
    <dbReference type="NCBI Taxonomy" id="1934379"/>
    <lineage>
        <taxon>Eukaryota</taxon>
        <taxon>Fungi</taxon>
        <taxon>Dikarya</taxon>
        <taxon>Ascomycota</taxon>
        <taxon>Pezizomycotina</taxon>
        <taxon>Sordariomycetes</taxon>
        <taxon>Sordariomycetidae</taxon>
        <taxon>Sordariales</taxon>
        <taxon>Chaetomiaceae</taxon>
        <taxon>Dichotomopilus</taxon>
    </lineage>
</organism>
<dbReference type="RefSeq" id="XP_062635178.1">
    <property type="nucleotide sequence ID" value="XM_062781461.1"/>
</dbReference>
<dbReference type="SUPFAM" id="SSF52540">
    <property type="entry name" value="P-loop containing nucleoside triphosphate hydrolases"/>
    <property type="match status" value="1"/>
</dbReference>
<dbReference type="InterPro" id="IPR027417">
    <property type="entry name" value="P-loop_NTPase"/>
</dbReference>
<evidence type="ECO:0000313" key="3">
    <source>
        <dbReference type="EMBL" id="KAK4141807.1"/>
    </source>
</evidence>
<dbReference type="GeneID" id="87818074"/>
<dbReference type="InterPro" id="IPR006073">
    <property type="entry name" value="GTP-bd"/>
</dbReference>
<name>A0AAN6UZ06_9PEZI</name>
<feature type="domain" description="G" evidence="2">
    <location>
        <begin position="8"/>
        <end position="72"/>
    </location>
</feature>
<dbReference type="Pfam" id="PF01926">
    <property type="entry name" value="MMR_HSR1"/>
    <property type="match status" value="1"/>
</dbReference>
<keyword evidence="4" id="KW-1185">Reference proteome</keyword>
<reference evidence="3" key="1">
    <citation type="journal article" date="2023" name="Mol. Phylogenet. Evol.">
        <title>Genome-scale phylogeny and comparative genomics of the fungal order Sordariales.</title>
        <authorList>
            <person name="Hensen N."/>
            <person name="Bonometti L."/>
            <person name="Westerberg I."/>
            <person name="Brannstrom I.O."/>
            <person name="Guillou S."/>
            <person name="Cros-Aarteil S."/>
            <person name="Calhoun S."/>
            <person name="Haridas S."/>
            <person name="Kuo A."/>
            <person name="Mondo S."/>
            <person name="Pangilinan J."/>
            <person name="Riley R."/>
            <person name="LaButti K."/>
            <person name="Andreopoulos B."/>
            <person name="Lipzen A."/>
            <person name="Chen C."/>
            <person name="Yan M."/>
            <person name="Daum C."/>
            <person name="Ng V."/>
            <person name="Clum A."/>
            <person name="Steindorff A."/>
            <person name="Ohm R.A."/>
            <person name="Martin F."/>
            <person name="Silar P."/>
            <person name="Natvig D.O."/>
            <person name="Lalanne C."/>
            <person name="Gautier V."/>
            <person name="Ament-Velasquez S.L."/>
            <person name="Kruys A."/>
            <person name="Hutchinson M.I."/>
            <person name="Powell A.J."/>
            <person name="Barry K."/>
            <person name="Miller A.N."/>
            <person name="Grigoriev I.V."/>
            <person name="Debuchy R."/>
            <person name="Gladieux P."/>
            <person name="Hiltunen Thoren M."/>
            <person name="Johannesson H."/>
        </authorList>
    </citation>
    <scope>NUCLEOTIDE SEQUENCE</scope>
    <source>
        <strain evidence="3">CBS 141.50</strain>
    </source>
</reference>